<dbReference type="PANTHER" id="PTHR35007:SF1">
    <property type="entry name" value="PILUS ASSEMBLY PROTEIN"/>
    <property type="match status" value="1"/>
</dbReference>
<dbReference type="PANTHER" id="PTHR35007">
    <property type="entry name" value="INTEGRAL MEMBRANE PROTEIN-RELATED"/>
    <property type="match status" value="1"/>
</dbReference>
<gene>
    <name evidence="8" type="ORF">OB236_38535</name>
</gene>
<feature type="domain" description="Type II secretion system protein GspF" evidence="7">
    <location>
        <begin position="107"/>
        <end position="238"/>
    </location>
</feature>
<sequence length="281" mass="31517">MYFIVVAVLLGGGLWIFFTSRRSNKPKQVSTGPQLLQYNVYEMTSAELIVTVVIAMGILGGIGYVFYQHMIAALLISLVGLYYPKIRRKDLIRKRKALLQLQFKQALASLSSALGAGKSVENAFQEALVDLRLLYPDPRALIVKELETINRRIENGETIEMALKDLSERTQIDDIQQFTEVFATCKRTGGNLVHVIRRTASIIQEKLDIQQEIAVMMAQKRFESRVLAFAPVIVIAVLSFSSPDYMEPMYKGITGYLIMSAALLILLGCFGITKMIMNIKV</sequence>
<dbReference type="Pfam" id="PF00482">
    <property type="entry name" value="T2SSF"/>
    <property type="match status" value="1"/>
</dbReference>
<organism evidence="8 9">
    <name type="scientific">Paenibacillus baimaensis</name>
    <dbReference type="NCBI Taxonomy" id="2982185"/>
    <lineage>
        <taxon>Bacteria</taxon>
        <taxon>Bacillati</taxon>
        <taxon>Bacillota</taxon>
        <taxon>Bacilli</taxon>
        <taxon>Bacillales</taxon>
        <taxon>Paenibacillaceae</taxon>
        <taxon>Paenibacillus</taxon>
    </lineage>
</organism>
<evidence type="ECO:0000256" key="1">
    <source>
        <dbReference type="ARBA" id="ARBA00004651"/>
    </source>
</evidence>
<dbReference type="RefSeq" id="WP_262688722.1">
    <property type="nucleotide sequence ID" value="NZ_JAOQIO010000124.1"/>
</dbReference>
<keyword evidence="3 6" id="KW-0812">Transmembrane</keyword>
<accession>A0ABT2UTR0</accession>
<name>A0ABT2UTR0_9BACL</name>
<evidence type="ECO:0000256" key="2">
    <source>
        <dbReference type="ARBA" id="ARBA00022475"/>
    </source>
</evidence>
<keyword evidence="9" id="KW-1185">Reference proteome</keyword>
<dbReference type="InterPro" id="IPR018076">
    <property type="entry name" value="T2SS_GspF_dom"/>
</dbReference>
<proteinExistence type="predicted"/>
<protein>
    <submittedName>
        <fullName evidence="8">Type II secretion system F family protein</fullName>
    </submittedName>
</protein>
<dbReference type="EMBL" id="JAOQIO010000124">
    <property type="protein sequence ID" value="MCU6798040.1"/>
    <property type="molecule type" value="Genomic_DNA"/>
</dbReference>
<keyword evidence="2" id="KW-1003">Cell membrane</keyword>
<reference evidence="8 9" key="1">
    <citation type="submission" date="2022-09" db="EMBL/GenBank/DDBJ databases">
        <authorList>
            <person name="Han X.L."/>
            <person name="Wang Q."/>
            <person name="Lu T."/>
        </authorList>
    </citation>
    <scope>NUCLEOTIDE SEQUENCE [LARGE SCALE GENOMIC DNA]</scope>
    <source>
        <strain evidence="8 9">WQ 127069</strain>
    </source>
</reference>
<evidence type="ECO:0000256" key="4">
    <source>
        <dbReference type="ARBA" id="ARBA00022989"/>
    </source>
</evidence>
<comment type="subcellular location">
    <subcellularLocation>
        <location evidence="1">Cell membrane</location>
        <topology evidence="1">Multi-pass membrane protein</topology>
    </subcellularLocation>
</comment>
<comment type="caution">
    <text evidence="8">The sequence shown here is derived from an EMBL/GenBank/DDBJ whole genome shotgun (WGS) entry which is preliminary data.</text>
</comment>
<feature type="transmembrane region" description="Helical" evidence="6">
    <location>
        <begin position="226"/>
        <end position="243"/>
    </location>
</feature>
<evidence type="ECO:0000313" key="8">
    <source>
        <dbReference type="EMBL" id="MCU6798040.1"/>
    </source>
</evidence>
<evidence type="ECO:0000313" key="9">
    <source>
        <dbReference type="Proteomes" id="UP001652445"/>
    </source>
</evidence>
<evidence type="ECO:0000256" key="5">
    <source>
        <dbReference type="ARBA" id="ARBA00023136"/>
    </source>
</evidence>
<evidence type="ECO:0000259" key="7">
    <source>
        <dbReference type="Pfam" id="PF00482"/>
    </source>
</evidence>
<evidence type="ECO:0000256" key="6">
    <source>
        <dbReference type="SAM" id="Phobius"/>
    </source>
</evidence>
<feature type="transmembrane region" description="Helical" evidence="6">
    <location>
        <begin position="255"/>
        <end position="277"/>
    </location>
</feature>
<dbReference type="Proteomes" id="UP001652445">
    <property type="component" value="Unassembled WGS sequence"/>
</dbReference>
<keyword evidence="5 6" id="KW-0472">Membrane</keyword>
<feature type="transmembrane region" description="Helical" evidence="6">
    <location>
        <begin position="46"/>
        <end position="67"/>
    </location>
</feature>
<evidence type="ECO:0000256" key="3">
    <source>
        <dbReference type="ARBA" id="ARBA00022692"/>
    </source>
</evidence>
<keyword evidence="4 6" id="KW-1133">Transmembrane helix</keyword>